<dbReference type="EMBL" id="JACGZW010000003">
    <property type="protein sequence ID" value="MBB1153592.1"/>
    <property type="molecule type" value="Genomic_DNA"/>
</dbReference>
<dbReference type="AlphaFoldDB" id="A0A7W3VVJ7"/>
<dbReference type="PANTHER" id="PTHR33169">
    <property type="entry name" value="PADR-FAMILY TRANSCRIPTIONAL REGULATOR"/>
    <property type="match status" value="1"/>
</dbReference>
<dbReference type="Proteomes" id="UP000526734">
    <property type="component" value="Unassembled WGS sequence"/>
</dbReference>
<gene>
    <name evidence="2" type="ORF">H4281_10670</name>
</gene>
<reference evidence="2 3" key="1">
    <citation type="submission" date="2020-08" db="EMBL/GenBank/DDBJ databases">
        <title>Amycolatopsis sp. nov. DR6-1 isolated from Dendrobium heterocarpum.</title>
        <authorList>
            <person name="Tedsree N."/>
            <person name="Kuncharoen N."/>
            <person name="Likhitwitayawuid K."/>
            <person name="Tanasupawat S."/>
        </authorList>
    </citation>
    <scope>NUCLEOTIDE SEQUENCE [LARGE SCALE GENOMIC DNA]</scope>
    <source>
        <strain evidence="2 3">DR6-1</strain>
    </source>
</reference>
<protein>
    <submittedName>
        <fullName evidence="2">Helix-turn-helix transcriptional regulator</fullName>
    </submittedName>
</protein>
<dbReference type="InterPro" id="IPR005149">
    <property type="entry name" value="Tscrpt_reg_PadR_N"/>
</dbReference>
<sequence>MVKRRVVGNPLGLAVLAGLLEEPMHPYEMARRLVEYGKERDFKYTRSSLYMVVGQLEKAGFIAAQETLRDSARPERTVYAITPTGRLELFDWMRELVAEPATEYPLFGAALSLFVVLPVDELLELLQQRLVALAAIADDIRATIDAGREQGLAWWFLVEEDYRLTKVEAERGFVERLAESVAGEDYRQAWETYFKGRT</sequence>
<evidence type="ECO:0000313" key="2">
    <source>
        <dbReference type="EMBL" id="MBB1153592.1"/>
    </source>
</evidence>
<organism evidence="2 3">
    <name type="scientific">Amycolatopsis dendrobii</name>
    <dbReference type="NCBI Taxonomy" id="2760662"/>
    <lineage>
        <taxon>Bacteria</taxon>
        <taxon>Bacillati</taxon>
        <taxon>Actinomycetota</taxon>
        <taxon>Actinomycetes</taxon>
        <taxon>Pseudonocardiales</taxon>
        <taxon>Pseudonocardiaceae</taxon>
        <taxon>Amycolatopsis</taxon>
    </lineage>
</organism>
<dbReference type="PANTHER" id="PTHR33169:SF14">
    <property type="entry name" value="TRANSCRIPTIONAL REGULATOR RV3488"/>
    <property type="match status" value="1"/>
</dbReference>
<name>A0A7W3VVJ7_9PSEU</name>
<proteinExistence type="predicted"/>
<dbReference type="InterPro" id="IPR036388">
    <property type="entry name" value="WH-like_DNA-bd_sf"/>
</dbReference>
<comment type="caution">
    <text evidence="2">The sequence shown here is derived from an EMBL/GenBank/DDBJ whole genome shotgun (WGS) entry which is preliminary data.</text>
</comment>
<dbReference type="SUPFAM" id="SSF46785">
    <property type="entry name" value="Winged helix' DNA-binding domain"/>
    <property type="match status" value="1"/>
</dbReference>
<accession>A0A7W3VVJ7</accession>
<feature type="domain" description="Transcription regulator PadR N-terminal" evidence="1">
    <location>
        <begin position="15"/>
        <end position="89"/>
    </location>
</feature>
<evidence type="ECO:0000259" key="1">
    <source>
        <dbReference type="Pfam" id="PF03551"/>
    </source>
</evidence>
<dbReference type="InterPro" id="IPR052509">
    <property type="entry name" value="Metal_resp_DNA-bind_regulator"/>
</dbReference>
<dbReference type="InterPro" id="IPR036390">
    <property type="entry name" value="WH_DNA-bd_sf"/>
</dbReference>
<keyword evidence="3" id="KW-1185">Reference proteome</keyword>
<evidence type="ECO:0000313" key="3">
    <source>
        <dbReference type="Proteomes" id="UP000526734"/>
    </source>
</evidence>
<dbReference type="Pfam" id="PF03551">
    <property type="entry name" value="PadR"/>
    <property type="match status" value="1"/>
</dbReference>
<dbReference type="Gene3D" id="1.10.10.10">
    <property type="entry name" value="Winged helix-like DNA-binding domain superfamily/Winged helix DNA-binding domain"/>
    <property type="match status" value="1"/>
</dbReference>